<accession>A0A843WP38</accession>
<keyword evidence="2" id="KW-1185">Reference proteome</keyword>
<organism evidence="1 2">
    <name type="scientific">Colocasia esculenta</name>
    <name type="common">Wild taro</name>
    <name type="synonym">Arum esculentum</name>
    <dbReference type="NCBI Taxonomy" id="4460"/>
    <lineage>
        <taxon>Eukaryota</taxon>
        <taxon>Viridiplantae</taxon>
        <taxon>Streptophyta</taxon>
        <taxon>Embryophyta</taxon>
        <taxon>Tracheophyta</taxon>
        <taxon>Spermatophyta</taxon>
        <taxon>Magnoliopsida</taxon>
        <taxon>Liliopsida</taxon>
        <taxon>Araceae</taxon>
        <taxon>Aroideae</taxon>
        <taxon>Colocasieae</taxon>
        <taxon>Colocasia</taxon>
    </lineage>
</organism>
<evidence type="ECO:0000313" key="1">
    <source>
        <dbReference type="EMBL" id="MQM13243.1"/>
    </source>
</evidence>
<protein>
    <submittedName>
        <fullName evidence="1">Uncharacterized protein</fullName>
    </submittedName>
</protein>
<sequence>MKLLIQSLQHLAVMHTKKLADRLYAMPSAPSYAPSSSKIVCPLATEEFIMIDSVTPRPPWVLGPVLWVAAGRLSRRGSDRE</sequence>
<gene>
    <name evidence="1" type="ORF">Taro_046170</name>
</gene>
<dbReference type="Proteomes" id="UP000652761">
    <property type="component" value="Unassembled WGS sequence"/>
</dbReference>
<evidence type="ECO:0000313" key="2">
    <source>
        <dbReference type="Proteomes" id="UP000652761"/>
    </source>
</evidence>
<reference evidence="1" key="1">
    <citation type="submission" date="2017-07" db="EMBL/GenBank/DDBJ databases">
        <title>Taro Niue Genome Assembly and Annotation.</title>
        <authorList>
            <person name="Atibalentja N."/>
            <person name="Keating K."/>
            <person name="Fields C.J."/>
        </authorList>
    </citation>
    <scope>NUCLEOTIDE SEQUENCE</scope>
    <source>
        <strain evidence="1">Niue_2</strain>
        <tissue evidence="1">Leaf</tissue>
    </source>
</reference>
<comment type="caution">
    <text evidence="1">The sequence shown here is derived from an EMBL/GenBank/DDBJ whole genome shotgun (WGS) entry which is preliminary data.</text>
</comment>
<name>A0A843WP38_COLES</name>
<dbReference type="AlphaFoldDB" id="A0A843WP38"/>
<proteinExistence type="predicted"/>
<dbReference type="EMBL" id="NMUH01005623">
    <property type="protein sequence ID" value="MQM13243.1"/>
    <property type="molecule type" value="Genomic_DNA"/>
</dbReference>